<gene>
    <name evidence="1" type="ORF">SDC9_156330</name>
</gene>
<organism evidence="1">
    <name type="scientific">bioreactor metagenome</name>
    <dbReference type="NCBI Taxonomy" id="1076179"/>
    <lineage>
        <taxon>unclassified sequences</taxon>
        <taxon>metagenomes</taxon>
        <taxon>ecological metagenomes</taxon>
    </lineage>
</organism>
<dbReference type="AlphaFoldDB" id="A0A645F680"/>
<protein>
    <recommendedName>
        <fullName evidence="2">Cupin 2 conserved barrel domain-containing protein</fullName>
    </recommendedName>
</protein>
<dbReference type="CDD" id="cd20290">
    <property type="entry name" value="cupin_Mj0764-like"/>
    <property type="match status" value="1"/>
</dbReference>
<reference evidence="1" key="1">
    <citation type="submission" date="2019-08" db="EMBL/GenBank/DDBJ databases">
        <authorList>
            <person name="Kucharzyk K."/>
            <person name="Murdoch R.W."/>
            <person name="Higgins S."/>
            <person name="Loffler F."/>
        </authorList>
    </citation>
    <scope>NUCLEOTIDE SEQUENCE</scope>
</reference>
<dbReference type="EMBL" id="VSSQ01055140">
    <property type="protein sequence ID" value="MPN09042.1"/>
    <property type="molecule type" value="Genomic_DNA"/>
</dbReference>
<evidence type="ECO:0000313" key="1">
    <source>
        <dbReference type="EMBL" id="MPN09042.1"/>
    </source>
</evidence>
<name>A0A645F680_9ZZZZ</name>
<dbReference type="SUPFAM" id="SSF51182">
    <property type="entry name" value="RmlC-like cupins"/>
    <property type="match status" value="1"/>
</dbReference>
<sequence>MVEQKFNLSRGNEKAVEKIVFDENVHYLHMVFNKDEGLPEHYSNSNVYMTVIRGLLSIGLSDQEVHEYEAGTLLKIPFQTKMNVKNLHSETLELIVVKAPAPKS</sequence>
<dbReference type="Gene3D" id="2.60.120.10">
    <property type="entry name" value="Jelly Rolls"/>
    <property type="match status" value="1"/>
</dbReference>
<evidence type="ECO:0008006" key="2">
    <source>
        <dbReference type="Google" id="ProtNLM"/>
    </source>
</evidence>
<accession>A0A645F680</accession>
<proteinExistence type="predicted"/>
<comment type="caution">
    <text evidence="1">The sequence shown here is derived from an EMBL/GenBank/DDBJ whole genome shotgun (WGS) entry which is preliminary data.</text>
</comment>
<dbReference type="InterPro" id="IPR014710">
    <property type="entry name" value="RmlC-like_jellyroll"/>
</dbReference>
<dbReference type="InterPro" id="IPR011051">
    <property type="entry name" value="RmlC_Cupin_sf"/>
</dbReference>